<evidence type="ECO:0000256" key="1">
    <source>
        <dbReference type="SAM" id="Coils"/>
    </source>
</evidence>
<dbReference type="Proteomes" id="UP000006764">
    <property type="component" value="Chromosome"/>
</dbReference>
<evidence type="ECO:0000256" key="2">
    <source>
        <dbReference type="SAM" id="SignalP"/>
    </source>
</evidence>
<keyword evidence="2" id="KW-0732">Signal</keyword>
<protein>
    <recommendedName>
        <fullName evidence="3">DUF4398 domain-containing protein</fullName>
    </recommendedName>
</protein>
<dbReference type="Gene3D" id="1.20.1270.390">
    <property type="match status" value="1"/>
</dbReference>
<keyword evidence="5" id="KW-1185">Reference proteome</keyword>
<dbReference type="InterPro" id="IPR025511">
    <property type="entry name" value="DUF4398"/>
</dbReference>
<gene>
    <name evidence="4" type="ORF">S7S_08810</name>
</gene>
<feature type="coiled-coil region" evidence="1">
    <location>
        <begin position="55"/>
        <end position="117"/>
    </location>
</feature>
<dbReference type="PROSITE" id="PS51257">
    <property type="entry name" value="PROKAR_LIPOPROTEIN"/>
    <property type="match status" value="1"/>
</dbReference>
<organism evidence="4 5">
    <name type="scientific">Isoalcanivorax pacificus W11-5</name>
    <dbReference type="NCBI Taxonomy" id="391936"/>
    <lineage>
        <taxon>Bacteria</taxon>
        <taxon>Pseudomonadati</taxon>
        <taxon>Pseudomonadota</taxon>
        <taxon>Gammaproteobacteria</taxon>
        <taxon>Oceanospirillales</taxon>
        <taxon>Alcanivoracaceae</taxon>
        <taxon>Isoalcanivorax</taxon>
    </lineage>
</organism>
<dbReference type="HOGENOM" id="CLU_132461_1_0_6"/>
<dbReference type="RefSeq" id="WP_008737600.1">
    <property type="nucleotide sequence ID" value="NZ_CP004387.1"/>
</dbReference>
<sequence length="125" mass="13197">MRNVRCARFATVSAAALLLAACASAPAPTEQVQAAELAISRAQSTDIPLQGQVDLTRAREKLAAAQKAMQDNDNERAARLAAESRADAELAIAKAETGKAKQAAEEMQKSIQTLQDEIRHGAGGR</sequence>
<evidence type="ECO:0000313" key="5">
    <source>
        <dbReference type="Proteomes" id="UP000006764"/>
    </source>
</evidence>
<accession>A0A0B4XM11</accession>
<reference evidence="4 5" key="1">
    <citation type="journal article" date="2012" name="J. Bacteriol.">
        <title>Genome sequence of an alkane-degrading bacterium, Alcanivorax pacificus type strain W11-5, isolated from deep sea sediment.</title>
        <authorList>
            <person name="Lai Q."/>
            <person name="Shao Z."/>
        </authorList>
    </citation>
    <scope>NUCLEOTIDE SEQUENCE [LARGE SCALE GENOMIC DNA]</scope>
    <source>
        <strain evidence="4 5">W11-5</strain>
    </source>
</reference>
<feature type="signal peptide" evidence="2">
    <location>
        <begin position="1"/>
        <end position="25"/>
    </location>
</feature>
<evidence type="ECO:0000313" key="4">
    <source>
        <dbReference type="EMBL" id="AJD48176.1"/>
    </source>
</evidence>
<keyword evidence="1" id="KW-0175">Coiled coil</keyword>
<proteinExistence type="predicted"/>
<feature type="domain" description="DUF4398" evidence="3">
    <location>
        <begin position="30"/>
        <end position="107"/>
    </location>
</feature>
<evidence type="ECO:0000259" key="3">
    <source>
        <dbReference type="Pfam" id="PF14346"/>
    </source>
</evidence>
<dbReference type="Pfam" id="PF14346">
    <property type="entry name" value="DUF4398"/>
    <property type="match status" value="1"/>
</dbReference>
<dbReference type="KEGG" id="apac:S7S_08810"/>
<name>A0A0B4XM11_9GAMM</name>
<feature type="chain" id="PRO_5002111987" description="DUF4398 domain-containing protein" evidence="2">
    <location>
        <begin position="26"/>
        <end position="125"/>
    </location>
</feature>
<dbReference type="EMBL" id="CP004387">
    <property type="protein sequence ID" value="AJD48176.1"/>
    <property type="molecule type" value="Genomic_DNA"/>
</dbReference>
<dbReference type="AlphaFoldDB" id="A0A0B4XM11"/>